<dbReference type="VEuPathDB" id="FungiDB:I7I53_07617"/>
<dbReference type="AlphaFoldDB" id="A0A8A1LGP3"/>
<evidence type="ECO:0000313" key="2">
    <source>
        <dbReference type="Proteomes" id="UP000663419"/>
    </source>
</evidence>
<proteinExistence type="predicted"/>
<accession>A0A8A1LGP3</accession>
<protein>
    <submittedName>
        <fullName evidence="1">Uncharacterized protein</fullName>
    </submittedName>
</protein>
<organism evidence="1 2">
    <name type="scientific">Ajellomyces capsulatus (strain H88)</name>
    <name type="common">Darling's disease fungus</name>
    <name type="synonym">Histoplasma capsulatum</name>
    <dbReference type="NCBI Taxonomy" id="544711"/>
    <lineage>
        <taxon>Eukaryota</taxon>
        <taxon>Fungi</taxon>
        <taxon>Dikarya</taxon>
        <taxon>Ascomycota</taxon>
        <taxon>Pezizomycotina</taxon>
        <taxon>Eurotiomycetes</taxon>
        <taxon>Eurotiomycetidae</taxon>
        <taxon>Onygenales</taxon>
        <taxon>Ajellomycetaceae</taxon>
        <taxon>Histoplasma</taxon>
    </lineage>
</organism>
<gene>
    <name evidence="1" type="ORF">I7I53_07617</name>
</gene>
<dbReference type="EMBL" id="CP069103">
    <property type="protein sequence ID" value="QSS52105.1"/>
    <property type="molecule type" value="Genomic_DNA"/>
</dbReference>
<name>A0A8A1LGP3_AJEC8</name>
<reference evidence="1" key="1">
    <citation type="submission" date="2021-01" db="EMBL/GenBank/DDBJ databases">
        <title>Chromosome-level genome assembly of a human fungal pathogen reveals clustering of transcriptionally co-regulated genes.</title>
        <authorList>
            <person name="Voorhies M."/>
            <person name="Cohen S."/>
            <person name="Shea T.P."/>
            <person name="Petrus S."/>
            <person name="Munoz J.F."/>
            <person name="Poplawski S."/>
            <person name="Goldman W.E."/>
            <person name="Michael T."/>
            <person name="Cuomo C.A."/>
            <person name="Sil A."/>
            <person name="Beyhan S."/>
        </authorList>
    </citation>
    <scope>NUCLEOTIDE SEQUENCE</scope>
    <source>
        <strain evidence="1">H88</strain>
    </source>
</reference>
<evidence type="ECO:0000313" key="1">
    <source>
        <dbReference type="EMBL" id="QSS52105.1"/>
    </source>
</evidence>
<dbReference type="Proteomes" id="UP000663419">
    <property type="component" value="Chromosome 2"/>
</dbReference>
<sequence>MEHSITLQDLGTSLSGISIPPMPPPVIIHTHTHTHIYIYTLSPLLGPSPIAIFLTILFHECEDTRISPRRYLIGNMRSATYILPSPYEVCPPAVSFYLL</sequence>